<dbReference type="PANTHER" id="PTHR32246:SF22">
    <property type="entry name" value="C2 DOMAIN-CONTAINING PROTEIN"/>
    <property type="match status" value="1"/>
</dbReference>
<dbReference type="InterPro" id="IPR035892">
    <property type="entry name" value="C2_domain_sf"/>
</dbReference>
<accession>A0AAD4JGU8</accession>
<organism evidence="2 3">
    <name type="scientific">Perilla frutescens var. hirtella</name>
    <name type="common">Perilla citriodora</name>
    <name type="synonym">Perilla setoyensis</name>
    <dbReference type="NCBI Taxonomy" id="608512"/>
    <lineage>
        <taxon>Eukaryota</taxon>
        <taxon>Viridiplantae</taxon>
        <taxon>Streptophyta</taxon>
        <taxon>Embryophyta</taxon>
        <taxon>Tracheophyta</taxon>
        <taxon>Spermatophyta</taxon>
        <taxon>Magnoliopsida</taxon>
        <taxon>eudicotyledons</taxon>
        <taxon>Gunneridae</taxon>
        <taxon>Pentapetalae</taxon>
        <taxon>asterids</taxon>
        <taxon>lamiids</taxon>
        <taxon>Lamiales</taxon>
        <taxon>Lamiaceae</taxon>
        <taxon>Nepetoideae</taxon>
        <taxon>Elsholtzieae</taxon>
        <taxon>Perilla</taxon>
    </lineage>
</organism>
<protein>
    <recommendedName>
        <fullName evidence="1">C2 domain-containing protein</fullName>
    </recommendedName>
</protein>
<evidence type="ECO:0000259" key="1">
    <source>
        <dbReference type="PROSITE" id="PS50004"/>
    </source>
</evidence>
<dbReference type="EMBL" id="SDAM02000063">
    <property type="protein sequence ID" value="KAH6832845.1"/>
    <property type="molecule type" value="Genomic_DNA"/>
</dbReference>
<name>A0AAD4JGU8_PERFH</name>
<evidence type="ECO:0000313" key="2">
    <source>
        <dbReference type="EMBL" id="KAH6832845.1"/>
    </source>
</evidence>
<comment type="caution">
    <text evidence="2">The sequence shown here is derived from an EMBL/GenBank/DDBJ whole genome shotgun (WGS) entry which is preliminary data.</text>
</comment>
<feature type="domain" description="C2" evidence="1">
    <location>
        <begin position="1"/>
        <end position="113"/>
    </location>
</feature>
<gene>
    <name evidence="2" type="ORF">C2S53_014356</name>
</gene>
<reference evidence="2 3" key="1">
    <citation type="journal article" date="2021" name="Nat. Commun.">
        <title>Incipient diploidization of the medicinal plant Perilla within 10,000 years.</title>
        <authorList>
            <person name="Zhang Y."/>
            <person name="Shen Q."/>
            <person name="Leng L."/>
            <person name="Zhang D."/>
            <person name="Chen S."/>
            <person name="Shi Y."/>
            <person name="Ning Z."/>
            <person name="Chen S."/>
        </authorList>
    </citation>
    <scope>NUCLEOTIDE SEQUENCE [LARGE SCALE GENOMIC DNA]</scope>
    <source>
        <strain evidence="3">cv. PC099</strain>
    </source>
</reference>
<keyword evidence="3" id="KW-1185">Reference proteome</keyword>
<dbReference type="InterPro" id="IPR044750">
    <property type="entry name" value="C2_SRC2/BAP"/>
</dbReference>
<dbReference type="Gene3D" id="2.60.40.150">
    <property type="entry name" value="C2 domain"/>
    <property type="match status" value="1"/>
</dbReference>
<evidence type="ECO:0000313" key="3">
    <source>
        <dbReference type="Proteomes" id="UP001190926"/>
    </source>
</evidence>
<dbReference type="PANTHER" id="PTHR32246">
    <property type="entry name" value="INGRESSION PROTEIN FIC1"/>
    <property type="match status" value="1"/>
</dbReference>
<sequence>MATAGSRRFEITIVSAKNLPDIRRLGRIKAYAQVSLNGEYGTMHETSTDREGDTNPTWNFRFVYNIDESYLRRSGKDVVVKLFCERTLGDKLLGQVIIPIKSLFDKGLKSHNALSYPVDGTAYGRLYIRYCFEEKEALAPPPPKPAPSRRSEEMGGAAMFFFGGVVST</sequence>
<proteinExistence type="predicted"/>
<dbReference type="InterPro" id="IPR000008">
    <property type="entry name" value="C2_dom"/>
</dbReference>
<dbReference type="CDD" id="cd04051">
    <property type="entry name" value="C2_SRC2_like"/>
    <property type="match status" value="1"/>
</dbReference>
<dbReference type="PROSITE" id="PS50004">
    <property type="entry name" value="C2"/>
    <property type="match status" value="1"/>
</dbReference>
<dbReference type="SMART" id="SM00239">
    <property type="entry name" value="C2"/>
    <property type="match status" value="1"/>
</dbReference>
<dbReference type="Proteomes" id="UP001190926">
    <property type="component" value="Unassembled WGS sequence"/>
</dbReference>
<dbReference type="GO" id="GO:0006952">
    <property type="term" value="P:defense response"/>
    <property type="evidence" value="ECO:0007669"/>
    <property type="project" value="InterPro"/>
</dbReference>
<dbReference type="AlphaFoldDB" id="A0AAD4JGU8"/>
<dbReference type="Pfam" id="PF00168">
    <property type="entry name" value="C2"/>
    <property type="match status" value="1"/>
</dbReference>
<dbReference type="SUPFAM" id="SSF49562">
    <property type="entry name" value="C2 domain (Calcium/lipid-binding domain, CaLB)"/>
    <property type="match status" value="1"/>
</dbReference>